<dbReference type="InterPro" id="IPR011701">
    <property type="entry name" value="MFS"/>
</dbReference>
<organism evidence="9 10">
    <name type="scientific">Panaeolus cyanescens</name>
    <dbReference type="NCBI Taxonomy" id="181874"/>
    <lineage>
        <taxon>Eukaryota</taxon>
        <taxon>Fungi</taxon>
        <taxon>Dikarya</taxon>
        <taxon>Basidiomycota</taxon>
        <taxon>Agaricomycotina</taxon>
        <taxon>Agaricomycetes</taxon>
        <taxon>Agaricomycetidae</taxon>
        <taxon>Agaricales</taxon>
        <taxon>Agaricineae</taxon>
        <taxon>Galeropsidaceae</taxon>
        <taxon>Panaeolus</taxon>
    </lineage>
</organism>
<evidence type="ECO:0000256" key="1">
    <source>
        <dbReference type="ARBA" id="ARBA00004141"/>
    </source>
</evidence>
<feature type="transmembrane region" description="Helical" evidence="7">
    <location>
        <begin position="367"/>
        <end position="392"/>
    </location>
</feature>
<dbReference type="SUPFAM" id="SSF103473">
    <property type="entry name" value="MFS general substrate transporter"/>
    <property type="match status" value="1"/>
</dbReference>
<dbReference type="AlphaFoldDB" id="A0A409YTD7"/>
<evidence type="ECO:0000256" key="4">
    <source>
        <dbReference type="ARBA" id="ARBA00022989"/>
    </source>
</evidence>
<dbReference type="PROSITE" id="PS50850">
    <property type="entry name" value="MFS"/>
    <property type="match status" value="1"/>
</dbReference>
<comment type="subcellular location">
    <subcellularLocation>
        <location evidence="1">Membrane</location>
        <topology evidence="1">Multi-pass membrane protein</topology>
    </subcellularLocation>
</comment>
<protein>
    <recommendedName>
        <fullName evidence="8">Major facilitator superfamily (MFS) profile domain-containing protein</fullName>
    </recommendedName>
</protein>
<dbReference type="FunFam" id="1.20.1250.20:FF:000013">
    <property type="entry name" value="MFS general substrate transporter"/>
    <property type="match status" value="1"/>
</dbReference>
<evidence type="ECO:0000256" key="7">
    <source>
        <dbReference type="SAM" id="Phobius"/>
    </source>
</evidence>
<dbReference type="PANTHER" id="PTHR43791:SF85">
    <property type="entry name" value="TRANSPORTER, PUTATIVE (AFU_ORTHOLOGUE AFUA_6G00710)-RELATED"/>
    <property type="match status" value="1"/>
</dbReference>
<name>A0A409YTD7_9AGAR</name>
<dbReference type="GO" id="GO:0022857">
    <property type="term" value="F:transmembrane transporter activity"/>
    <property type="evidence" value="ECO:0007669"/>
    <property type="project" value="InterPro"/>
</dbReference>
<keyword evidence="4 7" id="KW-1133">Transmembrane helix</keyword>
<sequence>MSSTPRNGNGVLETATVSSSGDHGKTDTVDEPIDHALERRAVLKLDLTILPMMSLFYFLSFLDRANIGNARIAGLQTDLHLTDHRYQICVAILYVPYMLSELPSNLLLRKIGPHLLLPAVVTAWGIVVTFQGFVKSFSGLIVVRLILGALEGPMFPGMVLYLSGFYTRKELSLRIAFFFSTASLAGAFSGLLAAGLSNLHGAGNLPGWSWIFIIEGIFTVVIGVAGFFLVPRTPRQSRFLTDAEKDAILRLLERSKPLDVHVDKFSVKQIIQSIISPHVIFVFIIFFTSGSIVLGLSNFLPSIVRQLGFTPTKSQLLTVGPLGAAFFLTLISAYYSDKYNTRGIPLVICSIITSIGYIMYLSSRNKYILYGSLFFTVSGSYPMGPLGAGWAANNSEPHYRRATSIGLGFVASSCGAILSTWRFPTKEGPRFTKTTITTLVFALATGLVAIINMIYLNRQNQLKIKRREELLAPYADDNEKAGYDQKKAWIELGDRHPDFKYIL</sequence>
<comment type="caution">
    <text evidence="9">The sequence shown here is derived from an EMBL/GenBank/DDBJ whole genome shotgun (WGS) entry which is preliminary data.</text>
</comment>
<feature type="transmembrane region" description="Helical" evidence="7">
    <location>
        <begin position="208"/>
        <end position="230"/>
    </location>
</feature>
<evidence type="ECO:0000259" key="8">
    <source>
        <dbReference type="PROSITE" id="PS50850"/>
    </source>
</evidence>
<keyword evidence="10" id="KW-1185">Reference proteome</keyword>
<evidence type="ECO:0000256" key="5">
    <source>
        <dbReference type="ARBA" id="ARBA00023136"/>
    </source>
</evidence>
<dbReference type="FunFam" id="1.20.1250.20:FF:000034">
    <property type="entry name" value="MFS general substrate transporter"/>
    <property type="match status" value="1"/>
</dbReference>
<dbReference type="Pfam" id="PF07690">
    <property type="entry name" value="MFS_1"/>
    <property type="match status" value="1"/>
</dbReference>
<accession>A0A409YTD7</accession>
<feature type="transmembrane region" description="Helical" evidence="7">
    <location>
        <begin position="404"/>
        <end position="423"/>
    </location>
</feature>
<feature type="transmembrane region" description="Helical" evidence="7">
    <location>
        <begin position="274"/>
        <end position="296"/>
    </location>
</feature>
<dbReference type="Proteomes" id="UP000284842">
    <property type="component" value="Unassembled WGS sequence"/>
</dbReference>
<feature type="region of interest" description="Disordered" evidence="6">
    <location>
        <begin position="1"/>
        <end position="30"/>
    </location>
</feature>
<reference evidence="9 10" key="1">
    <citation type="journal article" date="2018" name="Evol. Lett.">
        <title>Horizontal gene cluster transfer increased hallucinogenic mushroom diversity.</title>
        <authorList>
            <person name="Reynolds H.T."/>
            <person name="Vijayakumar V."/>
            <person name="Gluck-Thaler E."/>
            <person name="Korotkin H.B."/>
            <person name="Matheny P.B."/>
            <person name="Slot J.C."/>
        </authorList>
    </citation>
    <scope>NUCLEOTIDE SEQUENCE [LARGE SCALE GENOMIC DNA]</scope>
    <source>
        <strain evidence="9 10">2629</strain>
    </source>
</reference>
<dbReference type="Gene3D" id="1.20.1250.20">
    <property type="entry name" value="MFS general substrate transporter like domains"/>
    <property type="match status" value="2"/>
</dbReference>
<evidence type="ECO:0000256" key="3">
    <source>
        <dbReference type="ARBA" id="ARBA00022692"/>
    </source>
</evidence>
<dbReference type="OrthoDB" id="2985014at2759"/>
<feature type="transmembrane region" description="Helical" evidence="7">
    <location>
        <begin position="115"/>
        <end position="134"/>
    </location>
</feature>
<keyword evidence="3 7" id="KW-0812">Transmembrane</keyword>
<feature type="transmembrane region" description="Helical" evidence="7">
    <location>
        <begin position="140"/>
        <end position="163"/>
    </location>
</feature>
<evidence type="ECO:0000313" key="10">
    <source>
        <dbReference type="Proteomes" id="UP000284842"/>
    </source>
</evidence>
<feature type="transmembrane region" description="Helical" evidence="7">
    <location>
        <begin position="435"/>
        <end position="456"/>
    </location>
</feature>
<feature type="transmembrane region" description="Helical" evidence="7">
    <location>
        <begin position="343"/>
        <end position="361"/>
    </location>
</feature>
<evidence type="ECO:0000256" key="6">
    <source>
        <dbReference type="SAM" id="MobiDB-lite"/>
    </source>
</evidence>
<dbReference type="InParanoid" id="A0A409YTD7"/>
<evidence type="ECO:0000313" key="9">
    <source>
        <dbReference type="EMBL" id="PPR06287.1"/>
    </source>
</evidence>
<dbReference type="PANTHER" id="PTHR43791">
    <property type="entry name" value="PERMEASE-RELATED"/>
    <property type="match status" value="1"/>
</dbReference>
<keyword evidence="2" id="KW-0813">Transport</keyword>
<feature type="transmembrane region" description="Helical" evidence="7">
    <location>
        <begin position="175"/>
        <end position="196"/>
    </location>
</feature>
<dbReference type="InterPro" id="IPR020846">
    <property type="entry name" value="MFS_dom"/>
</dbReference>
<keyword evidence="5 7" id="KW-0472">Membrane</keyword>
<proteinExistence type="predicted"/>
<evidence type="ECO:0000256" key="2">
    <source>
        <dbReference type="ARBA" id="ARBA00022448"/>
    </source>
</evidence>
<feature type="domain" description="Major facilitator superfamily (MFS) profile" evidence="8">
    <location>
        <begin position="49"/>
        <end position="461"/>
    </location>
</feature>
<dbReference type="GO" id="GO:0016020">
    <property type="term" value="C:membrane"/>
    <property type="evidence" value="ECO:0007669"/>
    <property type="project" value="UniProtKB-SubCell"/>
</dbReference>
<dbReference type="STRING" id="181874.A0A409YTD7"/>
<feature type="transmembrane region" description="Helical" evidence="7">
    <location>
        <begin position="316"/>
        <end position="336"/>
    </location>
</feature>
<dbReference type="FunCoup" id="A0A409YTD7">
    <property type="interactions" value="70"/>
</dbReference>
<dbReference type="EMBL" id="NHTK01000679">
    <property type="protein sequence ID" value="PPR06287.1"/>
    <property type="molecule type" value="Genomic_DNA"/>
</dbReference>
<dbReference type="InterPro" id="IPR036259">
    <property type="entry name" value="MFS_trans_sf"/>
</dbReference>
<gene>
    <name evidence="9" type="ORF">CVT24_001093</name>
</gene>